<evidence type="ECO:0000256" key="1">
    <source>
        <dbReference type="ARBA" id="ARBA00010641"/>
    </source>
</evidence>
<dbReference type="InterPro" id="IPR014284">
    <property type="entry name" value="RNA_pol_sigma-70_dom"/>
</dbReference>
<dbReference type="GO" id="GO:0016987">
    <property type="term" value="F:sigma factor activity"/>
    <property type="evidence" value="ECO:0007669"/>
    <property type="project" value="UniProtKB-KW"/>
</dbReference>
<keyword evidence="3" id="KW-0731">Sigma factor</keyword>
<sequence>MGQHVDELLLEYIRQDDHKAFEVLFVKYYKELRDVSFYYSNNSEDAEEIAADVLHQIWQKRKDIVIEKNIRSYLCTAARNATFNVLRKKILVVEELSEHIENEYYNDMAGASQIKDIELEIRRAMDQLTQRQREIFRLYRFHDYAPAEIAQLLKLTEGTVNFQLHKAHKKLKEYFRVLFSQSRQIF</sequence>
<dbReference type="InterPro" id="IPR039425">
    <property type="entry name" value="RNA_pol_sigma-70-like"/>
</dbReference>
<dbReference type="EMBL" id="BKAU01000005">
    <property type="protein sequence ID" value="GEP97800.1"/>
    <property type="molecule type" value="Genomic_DNA"/>
</dbReference>
<evidence type="ECO:0000259" key="5">
    <source>
        <dbReference type="Pfam" id="PF04542"/>
    </source>
</evidence>
<keyword evidence="2" id="KW-0805">Transcription regulation</keyword>
<gene>
    <name evidence="7" type="ORF">CCY01nite_40600</name>
</gene>
<evidence type="ECO:0000256" key="3">
    <source>
        <dbReference type="ARBA" id="ARBA00023082"/>
    </source>
</evidence>
<feature type="domain" description="RNA polymerase sigma-70 region 2" evidence="5">
    <location>
        <begin position="24"/>
        <end position="89"/>
    </location>
</feature>
<accession>A0A512RQ28</accession>
<dbReference type="InterPro" id="IPR007627">
    <property type="entry name" value="RNA_pol_sigma70_r2"/>
</dbReference>
<keyword evidence="8" id="KW-1185">Reference proteome</keyword>
<dbReference type="Gene3D" id="1.10.1740.10">
    <property type="match status" value="1"/>
</dbReference>
<dbReference type="InterPro" id="IPR036388">
    <property type="entry name" value="WH-like_DNA-bd_sf"/>
</dbReference>
<evidence type="ECO:0000313" key="7">
    <source>
        <dbReference type="EMBL" id="GEP97800.1"/>
    </source>
</evidence>
<evidence type="ECO:0000259" key="6">
    <source>
        <dbReference type="Pfam" id="PF08281"/>
    </source>
</evidence>
<dbReference type="Gene3D" id="1.10.10.10">
    <property type="entry name" value="Winged helix-like DNA-binding domain superfamily/Winged helix DNA-binding domain"/>
    <property type="match status" value="1"/>
</dbReference>
<feature type="domain" description="RNA polymerase sigma factor 70 region 4 type 2" evidence="6">
    <location>
        <begin position="119"/>
        <end position="171"/>
    </location>
</feature>
<comment type="similarity">
    <text evidence="1">Belongs to the sigma-70 factor family. ECF subfamily.</text>
</comment>
<dbReference type="GO" id="GO:0003677">
    <property type="term" value="F:DNA binding"/>
    <property type="evidence" value="ECO:0007669"/>
    <property type="project" value="InterPro"/>
</dbReference>
<evidence type="ECO:0000313" key="8">
    <source>
        <dbReference type="Proteomes" id="UP000321436"/>
    </source>
</evidence>
<protein>
    <submittedName>
        <fullName evidence="7">RNA polymerase sigma-70 factor</fullName>
    </submittedName>
</protein>
<reference evidence="7 8" key="1">
    <citation type="submission" date="2019-07" db="EMBL/GenBank/DDBJ databases">
        <title>Whole genome shotgun sequence of Chitinophaga cymbidii NBRC 109752.</title>
        <authorList>
            <person name="Hosoyama A."/>
            <person name="Uohara A."/>
            <person name="Ohji S."/>
            <person name="Ichikawa N."/>
        </authorList>
    </citation>
    <scope>NUCLEOTIDE SEQUENCE [LARGE SCALE GENOMIC DNA]</scope>
    <source>
        <strain evidence="7 8">NBRC 109752</strain>
    </source>
</reference>
<dbReference type="SUPFAM" id="SSF88659">
    <property type="entry name" value="Sigma3 and sigma4 domains of RNA polymerase sigma factors"/>
    <property type="match status" value="1"/>
</dbReference>
<organism evidence="7 8">
    <name type="scientific">Chitinophaga cymbidii</name>
    <dbReference type="NCBI Taxonomy" id="1096750"/>
    <lineage>
        <taxon>Bacteria</taxon>
        <taxon>Pseudomonadati</taxon>
        <taxon>Bacteroidota</taxon>
        <taxon>Chitinophagia</taxon>
        <taxon>Chitinophagales</taxon>
        <taxon>Chitinophagaceae</taxon>
        <taxon>Chitinophaga</taxon>
    </lineage>
</organism>
<dbReference type="InterPro" id="IPR013249">
    <property type="entry name" value="RNA_pol_sigma70_r4_t2"/>
</dbReference>
<dbReference type="PANTHER" id="PTHR43133">
    <property type="entry name" value="RNA POLYMERASE ECF-TYPE SIGMA FACTO"/>
    <property type="match status" value="1"/>
</dbReference>
<dbReference type="NCBIfam" id="TIGR02937">
    <property type="entry name" value="sigma70-ECF"/>
    <property type="match status" value="1"/>
</dbReference>
<dbReference type="InterPro" id="IPR013325">
    <property type="entry name" value="RNA_pol_sigma_r2"/>
</dbReference>
<dbReference type="PANTHER" id="PTHR43133:SF46">
    <property type="entry name" value="RNA POLYMERASE SIGMA-70 FACTOR ECF SUBFAMILY"/>
    <property type="match status" value="1"/>
</dbReference>
<dbReference type="RefSeq" id="WP_146865735.1">
    <property type="nucleotide sequence ID" value="NZ_BKAU01000005.1"/>
</dbReference>
<evidence type="ECO:0000256" key="4">
    <source>
        <dbReference type="ARBA" id="ARBA00023163"/>
    </source>
</evidence>
<dbReference type="CDD" id="cd06171">
    <property type="entry name" value="Sigma70_r4"/>
    <property type="match status" value="1"/>
</dbReference>
<dbReference type="Pfam" id="PF08281">
    <property type="entry name" value="Sigma70_r4_2"/>
    <property type="match status" value="1"/>
</dbReference>
<name>A0A512RQ28_9BACT</name>
<evidence type="ECO:0000256" key="2">
    <source>
        <dbReference type="ARBA" id="ARBA00023015"/>
    </source>
</evidence>
<dbReference type="InterPro" id="IPR013324">
    <property type="entry name" value="RNA_pol_sigma_r3/r4-like"/>
</dbReference>
<dbReference type="Proteomes" id="UP000321436">
    <property type="component" value="Unassembled WGS sequence"/>
</dbReference>
<dbReference type="AlphaFoldDB" id="A0A512RQ28"/>
<dbReference type="GO" id="GO:0006352">
    <property type="term" value="P:DNA-templated transcription initiation"/>
    <property type="evidence" value="ECO:0007669"/>
    <property type="project" value="InterPro"/>
</dbReference>
<proteinExistence type="inferred from homology"/>
<keyword evidence="4" id="KW-0804">Transcription</keyword>
<dbReference type="SUPFAM" id="SSF88946">
    <property type="entry name" value="Sigma2 domain of RNA polymerase sigma factors"/>
    <property type="match status" value="1"/>
</dbReference>
<comment type="caution">
    <text evidence="7">The sequence shown here is derived from an EMBL/GenBank/DDBJ whole genome shotgun (WGS) entry which is preliminary data.</text>
</comment>
<dbReference type="OrthoDB" id="1524077at2"/>
<dbReference type="Pfam" id="PF04542">
    <property type="entry name" value="Sigma70_r2"/>
    <property type="match status" value="1"/>
</dbReference>